<evidence type="ECO:0000313" key="4">
    <source>
        <dbReference type="Proteomes" id="UP001200741"/>
    </source>
</evidence>
<keyword evidence="4" id="KW-1185">Reference proteome</keyword>
<evidence type="ECO:0000259" key="2">
    <source>
        <dbReference type="Pfam" id="PF21880"/>
    </source>
</evidence>
<gene>
    <name evidence="3" type="ORF">LXT13_06725</name>
</gene>
<feature type="chain" id="PRO_5046112492" description="DUF6916 domain-containing protein" evidence="1">
    <location>
        <begin position="27"/>
        <end position="120"/>
    </location>
</feature>
<evidence type="ECO:0000313" key="3">
    <source>
        <dbReference type="EMBL" id="MCE4554143.1"/>
    </source>
</evidence>
<dbReference type="EMBL" id="JAJTWU010000002">
    <property type="protein sequence ID" value="MCE4554143.1"/>
    <property type="molecule type" value="Genomic_DNA"/>
</dbReference>
<name>A0ABS8XTT3_9BURK</name>
<feature type="domain" description="DUF6916" evidence="2">
    <location>
        <begin position="39"/>
        <end position="119"/>
    </location>
</feature>
<dbReference type="RefSeq" id="WP_233371011.1">
    <property type="nucleotide sequence ID" value="NZ_JAJTWU010000002.1"/>
</dbReference>
<dbReference type="Pfam" id="PF21880">
    <property type="entry name" value="DUF6916"/>
    <property type="match status" value="1"/>
</dbReference>
<accession>A0ABS8XTT3</accession>
<dbReference type="PROSITE" id="PS51318">
    <property type="entry name" value="TAT"/>
    <property type="match status" value="1"/>
</dbReference>
<keyword evidence="1" id="KW-0732">Signal</keyword>
<comment type="caution">
    <text evidence="3">The sequence shown here is derived from an EMBL/GenBank/DDBJ whole genome shotgun (WGS) entry which is preliminary data.</text>
</comment>
<sequence>MMNKRNFLKSSASVLAAAAGASTALAATRPSLGGLSGQASWQAHLGQAFAVEGHMVTLKSVDTQHGNQPGEQFSLGFEGLLPDDIRDGLHTLTGDTGEPVLLYLARTSSGLRADFCRYQC</sequence>
<evidence type="ECO:0000256" key="1">
    <source>
        <dbReference type="SAM" id="SignalP"/>
    </source>
</evidence>
<proteinExistence type="predicted"/>
<dbReference type="InterPro" id="IPR006311">
    <property type="entry name" value="TAT_signal"/>
</dbReference>
<protein>
    <recommendedName>
        <fullName evidence="2">DUF6916 domain-containing protein</fullName>
    </recommendedName>
</protein>
<dbReference type="Proteomes" id="UP001200741">
    <property type="component" value="Unassembled WGS sequence"/>
</dbReference>
<reference evidence="3 4" key="1">
    <citation type="submission" date="2021-12" db="EMBL/GenBank/DDBJ databases">
        <title>Genome seq of P8.</title>
        <authorList>
            <person name="Seo T."/>
        </authorList>
    </citation>
    <scope>NUCLEOTIDE SEQUENCE [LARGE SCALE GENOMIC DNA]</scope>
    <source>
        <strain evidence="3 4">P8</strain>
    </source>
</reference>
<feature type="signal peptide" evidence="1">
    <location>
        <begin position="1"/>
        <end position="26"/>
    </location>
</feature>
<organism evidence="3 4">
    <name type="scientific">Pelomonas cellulosilytica</name>
    <dbReference type="NCBI Taxonomy" id="2906762"/>
    <lineage>
        <taxon>Bacteria</taxon>
        <taxon>Pseudomonadati</taxon>
        <taxon>Pseudomonadota</taxon>
        <taxon>Betaproteobacteria</taxon>
        <taxon>Burkholderiales</taxon>
        <taxon>Sphaerotilaceae</taxon>
        <taxon>Roseateles</taxon>
    </lineage>
</organism>
<dbReference type="InterPro" id="IPR054209">
    <property type="entry name" value="DUF6916"/>
</dbReference>